<dbReference type="EnsemblMetazoa" id="CJA03675.1">
    <property type="protein sequence ID" value="CJA03675.1"/>
    <property type="gene ID" value="WBGene00122879"/>
</dbReference>
<name>A0A8R1HNX0_CAEJA</name>
<proteinExistence type="predicted"/>
<organism evidence="1 2">
    <name type="scientific">Caenorhabditis japonica</name>
    <dbReference type="NCBI Taxonomy" id="281687"/>
    <lineage>
        <taxon>Eukaryota</taxon>
        <taxon>Metazoa</taxon>
        <taxon>Ecdysozoa</taxon>
        <taxon>Nematoda</taxon>
        <taxon>Chromadorea</taxon>
        <taxon>Rhabditida</taxon>
        <taxon>Rhabditina</taxon>
        <taxon>Rhabditomorpha</taxon>
        <taxon>Rhabditoidea</taxon>
        <taxon>Rhabditidae</taxon>
        <taxon>Peloderinae</taxon>
        <taxon>Caenorhabditis</taxon>
    </lineage>
</organism>
<evidence type="ECO:0000313" key="2">
    <source>
        <dbReference type="Proteomes" id="UP000005237"/>
    </source>
</evidence>
<protein>
    <submittedName>
        <fullName evidence="1">Uncharacterized protein</fullName>
    </submittedName>
</protein>
<reference evidence="1" key="2">
    <citation type="submission" date="2022-06" db="UniProtKB">
        <authorList>
            <consortium name="EnsemblMetazoa"/>
        </authorList>
    </citation>
    <scope>IDENTIFICATION</scope>
    <source>
        <strain evidence="1">DF5081</strain>
    </source>
</reference>
<keyword evidence="2" id="KW-1185">Reference proteome</keyword>
<evidence type="ECO:0000313" key="1">
    <source>
        <dbReference type="EnsemblMetazoa" id="CJA03675.1"/>
    </source>
</evidence>
<dbReference type="AlphaFoldDB" id="A0A8R1HNX0"/>
<sequence>MTEQFLKLIFQLINYPTNPELSTYSTRTGTTTAMLAKWFENRQLTALEEIIDDEVYYWALEEVDVFKDADEVIWDEREDFFDPEEDLFYNALENLEEIWYSVENF</sequence>
<dbReference type="Proteomes" id="UP000005237">
    <property type="component" value="Unassembled WGS sequence"/>
</dbReference>
<accession>A0A8R1HNX0</accession>
<reference evidence="2" key="1">
    <citation type="submission" date="2010-08" db="EMBL/GenBank/DDBJ databases">
        <authorList>
            <consortium name="Caenorhabditis japonica Sequencing Consortium"/>
            <person name="Wilson R.K."/>
        </authorList>
    </citation>
    <scope>NUCLEOTIDE SEQUENCE [LARGE SCALE GENOMIC DNA]</scope>
    <source>
        <strain evidence="2">DF5081</strain>
    </source>
</reference>